<keyword evidence="2" id="KW-1185">Reference proteome</keyword>
<dbReference type="AlphaFoldDB" id="A0A2L2XCS8"/>
<evidence type="ECO:0000313" key="1">
    <source>
        <dbReference type="EMBL" id="GBF32026.1"/>
    </source>
</evidence>
<gene>
    <name evidence="1" type="ORF">DCCM_0217</name>
</gene>
<evidence type="ECO:0000313" key="2">
    <source>
        <dbReference type="Proteomes" id="UP000239549"/>
    </source>
</evidence>
<reference evidence="2" key="1">
    <citation type="submission" date="2018-02" db="EMBL/GenBank/DDBJ databases">
        <title>Genome sequence of Desulfocucumis palustris strain NAW-5.</title>
        <authorList>
            <person name="Watanabe M."/>
            <person name="Kojima H."/>
            <person name="Fukui M."/>
        </authorList>
    </citation>
    <scope>NUCLEOTIDE SEQUENCE [LARGE SCALE GENOMIC DNA]</scope>
    <source>
        <strain evidence="2">NAW-5</strain>
    </source>
</reference>
<accession>A0A2L2XCS8</accession>
<dbReference type="EMBL" id="BFAV01000016">
    <property type="protein sequence ID" value="GBF32026.1"/>
    <property type="molecule type" value="Genomic_DNA"/>
</dbReference>
<proteinExistence type="predicted"/>
<name>A0A2L2XCS8_9FIRM</name>
<dbReference type="Proteomes" id="UP000239549">
    <property type="component" value="Unassembled WGS sequence"/>
</dbReference>
<organism evidence="1 2">
    <name type="scientific">Desulfocucumis palustris</name>
    <dbReference type="NCBI Taxonomy" id="1898651"/>
    <lineage>
        <taxon>Bacteria</taxon>
        <taxon>Bacillati</taxon>
        <taxon>Bacillota</taxon>
        <taxon>Clostridia</taxon>
        <taxon>Eubacteriales</taxon>
        <taxon>Desulfocucumaceae</taxon>
        <taxon>Desulfocucumis</taxon>
    </lineage>
</organism>
<sequence length="82" mass="9428">MQTSYTITSTIIIIPYKIKNTIRKLYAFRLNNNLPFFMYLINLNYFSVESSVNVSDGILNHLHTVIKCQNVSTPENITKSAL</sequence>
<comment type="caution">
    <text evidence="1">The sequence shown here is derived from an EMBL/GenBank/DDBJ whole genome shotgun (WGS) entry which is preliminary data.</text>
</comment>
<protein>
    <submittedName>
        <fullName evidence="1">Uncharacterized protein</fullName>
    </submittedName>
</protein>